<evidence type="ECO:0000256" key="16">
    <source>
        <dbReference type="SAM" id="Coils"/>
    </source>
</evidence>
<dbReference type="SMART" id="SM00044">
    <property type="entry name" value="CYCc"/>
    <property type="match status" value="1"/>
</dbReference>
<gene>
    <name evidence="20" type="ORF">AWC38_SpisGene3306</name>
</gene>
<keyword evidence="13 15" id="KW-0141">cGMP biosynthesis</keyword>
<dbReference type="Gene3D" id="6.10.250.780">
    <property type="match status" value="1"/>
</dbReference>
<keyword evidence="12 14" id="KW-0456">Lyase</keyword>
<keyword evidence="21" id="KW-1185">Reference proteome</keyword>
<keyword evidence="10 20" id="KW-0675">Receptor</keyword>
<dbReference type="GO" id="GO:0004672">
    <property type="term" value="F:protein kinase activity"/>
    <property type="evidence" value="ECO:0007669"/>
    <property type="project" value="InterPro"/>
</dbReference>
<comment type="catalytic activity">
    <reaction evidence="1 15">
        <text>GTP = 3',5'-cyclic GMP + diphosphate</text>
        <dbReference type="Rhea" id="RHEA:13665"/>
        <dbReference type="ChEBI" id="CHEBI:33019"/>
        <dbReference type="ChEBI" id="CHEBI:37565"/>
        <dbReference type="ChEBI" id="CHEBI:57746"/>
        <dbReference type="EC" id="4.6.1.2"/>
    </reaction>
</comment>
<dbReference type="OrthoDB" id="1890790at2759"/>
<feature type="coiled-coil region" evidence="16">
    <location>
        <begin position="1277"/>
        <end position="1308"/>
    </location>
</feature>
<sequence length="1587" mass="178951">MQFRALKERYSNYSKLWLQALFILSLLTTRSEAGEITMGFSVAASNSAAVALTSSKDFASAFLLAVEAVNNDSSLLPEHQVTYVRNDTQCNDDISIKAMLYQLEKGVHVIIGPGCTCATEAKLASAANVPMISYVCIDEKLSDKELFPTFARTVPPISRLSPPLLVLMEHFKWTRVGIIAQTNQRWSHWSALESDLRNGGVVIGITRALTLGVHFNVSSLLPEFEKLLQKVAEESRIVILAMDYAYATQALNYAEKIGLNDGRFAFIMFELDLDLTGNKSYNLSKTWGSNSKNTTGAVFQSALLISVNNNVSKEYLAFVDDVKNRSSGSPFYSPVSSGHMPPIQAAYLYDAVFQYAVALNKTLNSGGISDGQKIVQEMLGQHFKSILGYDRYINKNGDADFSVVLMDYRETNNGMFQLVGEFVVDKKGGHKLLLNNDSVVWPNNGSVPTSDVLQCRSCDARCYNEGNLTIGLILPYSTPIGGRGLYGKFYASAITIAVDNINKDPNLLPGIRLRFVWDDSECLEEKSINALISQFERKVDAFIGFGCDCHTQARMAAALNLPVISHLCRSNAVSDKQLYPTFARTIFGDNSIGPSVLAIMDYFDWNLVGIISKEDRDWKRRADFLESFLVSAGKTVTIHRRVSHPRRYLVKEHGEQFKEILRQSKNKARIIILAMEQSLVREAMYYASKLEMNNGDYAFIAFELDPVLVGRYAADPTLLFEGKHNSTRTKYLSEQEKKEFYDAYKSMLFMVFNTLGIGKYENFAVEMKRRMSDPPFCSDAYEGYQLVVGNYSFPKFNRTAPIETAYLYDATYLYAIGVNRTISEGKNATDGRTVLKNLYGKPYSSILGYDIFLDKNGDVQHNLTVMDFYEDTKGPRFENRGMFKLGDDENNTISFYLYPNATISWINGKPPTDAPKCGFENEKCIEEEEERKLSVAEIVSICLGVIVVVILIAGAIIYRKQKLEKELASNSWRVSYSEISLRTRQVGSLRSQVSLVSAESFDNLNQRQLFTLVGSWRGNTIAVKRIDKKNVELNREIRMELKQMRDVHHDNLAQFMGACVETSNICILFQYGPKGSLQDILENEDVKLDTMFVTSLVTDIVKGMAYLHTTDIKSHGGLKSSNCVVDSRWVLKITDYGLTKFKANQAERDEGDYAKFYRMIWTAPELLRMEEGQHGKGTQKGDVYSFAIICQELLTRSGPFDMSYYHTEPKEIIQRVTMGENPPFRPKLGNIGKECEVPGLVQMTEKCWNEQPEARPEFEDLKRQIRKMSVGRQTNIMDNMVNMLEKYANNLESLVEERTSQLADEKRKTENLLHRMLPPPVARDLVNGKTIVPEKFDEVSIFFSDIVGFTSLSSESTPFQVVELLNDLYTLFDDIISNYDVYKVETIGDAYMVVSGLPIRNGQQHAGEIASMALHMRKEIYDFKIHHRPHEQLKLRIGIHSGPVVAGVVGNTMPRYCLFGDTVNTASRMESNGEALKIHISPDAKNLLEFLGGYQIEKRGEVFLKGKGTWITFWLEGSTKPLRTHHHGLNKEKHTTQLVLKQDVKNGWKLVKDLLPKLVKQSKHGTLPSIKPSPLPKRCVQLPPITS</sequence>
<dbReference type="EMBL" id="LSMT01000030">
    <property type="protein sequence ID" value="PFX31872.1"/>
    <property type="molecule type" value="Genomic_DNA"/>
</dbReference>
<dbReference type="FunFam" id="3.30.70.1230:FF:000004">
    <property type="entry name" value="Guanylate cyclase"/>
    <property type="match status" value="1"/>
</dbReference>
<dbReference type="PROSITE" id="PS00452">
    <property type="entry name" value="GUANYLATE_CYCLASE_1"/>
    <property type="match status" value="1"/>
</dbReference>
<dbReference type="GO" id="GO:0035556">
    <property type="term" value="P:intracellular signal transduction"/>
    <property type="evidence" value="ECO:0007669"/>
    <property type="project" value="InterPro"/>
</dbReference>
<reference evidence="21" key="1">
    <citation type="journal article" date="2017" name="bioRxiv">
        <title>Comparative analysis of the genomes of Stylophora pistillata and Acropora digitifera provides evidence for extensive differences between species of corals.</title>
        <authorList>
            <person name="Voolstra C.R."/>
            <person name="Li Y."/>
            <person name="Liew Y.J."/>
            <person name="Baumgarten S."/>
            <person name="Zoccola D."/>
            <person name="Flot J.-F."/>
            <person name="Tambutte S."/>
            <person name="Allemand D."/>
            <person name="Aranda M."/>
        </authorList>
    </citation>
    <scope>NUCLEOTIDE SEQUENCE [LARGE SCALE GENOMIC DNA]</scope>
</reference>
<dbReference type="STRING" id="50429.A0A2B4STI1"/>
<dbReference type="CDD" id="cd07302">
    <property type="entry name" value="CHD"/>
    <property type="match status" value="1"/>
</dbReference>
<keyword evidence="5 17" id="KW-0732">Signal</keyword>
<dbReference type="PANTHER" id="PTHR11920">
    <property type="entry name" value="GUANYLYL CYCLASE"/>
    <property type="match status" value="1"/>
</dbReference>
<dbReference type="EC" id="4.6.1.2" evidence="3 15"/>
<evidence type="ECO:0000256" key="1">
    <source>
        <dbReference type="ARBA" id="ARBA00001436"/>
    </source>
</evidence>
<dbReference type="CDD" id="cd06370">
    <property type="entry name" value="PBP1_SAP_GC-like"/>
    <property type="match status" value="2"/>
</dbReference>
<dbReference type="InterPro" id="IPR001245">
    <property type="entry name" value="Ser-Thr/Tyr_kinase_cat_dom"/>
</dbReference>
<evidence type="ECO:0000259" key="19">
    <source>
        <dbReference type="PROSITE" id="PS50125"/>
    </source>
</evidence>
<dbReference type="PANTHER" id="PTHR11920:SF335">
    <property type="entry name" value="GUANYLATE CYCLASE"/>
    <property type="match status" value="1"/>
</dbReference>
<evidence type="ECO:0000313" key="21">
    <source>
        <dbReference type="Proteomes" id="UP000225706"/>
    </source>
</evidence>
<feature type="domain" description="Guanylate cyclase" evidence="19">
    <location>
        <begin position="1340"/>
        <end position="1470"/>
    </location>
</feature>
<dbReference type="GO" id="GO:0007168">
    <property type="term" value="P:receptor guanylyl cyclase signaling pathway"/>
    <property type="evidence" value="ECO:0007669"/>
    <property type="project" value="TreeGrafter"/>
</dbReference>
<dbReference type="Proteomes" id="UP000225706">
    <property type="component" value="Unassembled WGS sequence"/>
</dbReference>
<dbReference type="InterPro" id="IPR050401">
    <property type="entry name" value="Cyclic_nucleotide_synthase"/>
</dbReference>
<evidence type="ECO:0000256" key="2">
    <source>
        <dbReference type="ARBA" id="ARBA00004479"/>
    </source>
</evidence>
<keyword evidence="8" id="KW-0342">GTP-binding</keyword>
<dbReference type="CDD" id="cd14042">
    <property type="entry name" value="PK_GC-A_B"/>
    <property type="match status" value="1"/>
</dbReference>
<evidence type="ECO:0000256" key="17">
    <source>
        <dbReference type="SAM" id="SignalP"/>
    </source>
</evidence>
<dbReference type="PROSITE" id="PS50011">
    <property type="entry name" value="PROTEIN_KINASE_DOM"/>
    <property type="match status" value="1"/>
</dbReference>
<evidence type="ECO:0000256" key="14">
    <source>
        <dbReference type="RuleBase" id="RU000405"/>
    </source>
</evidence>
<dbReference type="InterPro" id="IPR018297">
    <property type="entry name" value="A/G_cyclase_CS"/>
</dbReference>
<dbReference type="Gene3D" id="1.10.510.10">
    <property type="entry name" value="Transferase(Phosphotransferase) domain 1"/>
    <property type="match status" value="1"/>
</dbReference>
<evidence type="ECO:0000256" key="8">
    <source>
        <dbReference type="ARBA" id="ARBA00023134"/>
    </source>
</evidence>
<keyword evidence="11" id="KW-0325">Glycoprotein</keyword>
<proteinExistence type="inferred from homology"/>
<dbReference type="SUPFAM" id="SSF56112">
    <property type="entry name" value="Protein kinase-like (PK-like)"/>
    <property type="match status" value="1"/>
</dbReference>
<keyword evidence="16" id="KW-0175">Coiled coil</keyword>
<dbReference type="InterPro" id="IPR001828">
    <property type="entry name" value="ANF_lig-bd_rcpt"/>
</dbReference>
<evidence type="ECO:0000313" key="20">
    <source>
        <dbReference type="EMBL" id="PFX31872.1"/>
    </source>
</evidence>
<dbReference type="FunFam" id="1.10.510.10:FF:000420">
    <property type="entry name" value="Guanylate cyclase"/>
    <property type="match status" value="1"/>
</dbReference>
<evidence type="ECO:0000256" key="11">
    <source>
        <dbReference type="ARBA" id="ARBA00023180"/>
    </source>
</evidence>
<protein>
    <recommendedName>
        <fullName evidence="3 15">Guanylate cyclase</fullName>
        <ecNumber evidence="3 15">4.6.1.2</ecNumber>
    </recommendedName>
</protein>
<evidence type="ECO:0000256" key="7">
    <source>
        <dbReference type="ARBA" id="ARBA00022989"/>
    </source>
</evidence>
<feature type="chain" id="PRO_5012111997" description="Guanylate cyclase" evidence="17">
    <location>
        <begin position="34"/>
        <end position="1587"/>
    </location>
</feature>
<keyword evidence="6" id="KW-0547">Nucleotide-binding</keyword>
<dbReference type="InterPro" id="IPR000719">
    <property type="entry name" value="Prot_kinase_dom"/>
</dbReference>
<dbReference type="GO" id="GO:0004016">
    <property type="term" value="F:adenylate cyclase activity"/>
    <property type="evidence" value="ECO:0007669"/>
    <property type="project" value="TreeGrafter"/>
</dbReference>
<evidence type="ECO:0000256" key="10">
    <source>
        <dbReference type="ARBA" id="ARBA00023170"/>
    </source>
</evidence>
<dbReference type="GO" id="GO:0004383">
    <property type="term" value="F:guanylate cyclase activity"/>
    <property type="evidence" value="ECO:0007669"/>
    <property type="project" value="UniProtKB-EC"/>
</dbReference>
<evidence type="ECO:0000256" key="4">
    <source>
        <dbReference type="ARBA" id="ARBA00022692"/>
    </source>
</evidence>
<keyword evidence="4" id="KW-0812">Transmembrane</keyword>
<keyword evidence="9" id="KW-0472">Membrane</keyword>
<dbReference type="InterPro" id="IPR001054">
    <property type="entry name" value="A/G_cyclase"/>
</dbReference>
<feature type="domain" description="Protein kinase" evidence="18">
    <location>
        <begin position="990"/>
        <end position="1270"/>
    </location>
</feature>
<name>A0A2B4STI1_STYPI</name>
<dbReference type="Pfam" id="PF01094">
    <property type="entry name" value="ANF_receptor"/>
    <property type="match status" value="2"/>
</dbReference>
<feature type="signal peptide" evidence="17">
    <location>
        <begin position="1"/>
        <end position="33"/>
    </location>
</feature>
<comment type="caution">
    <text evidence="20">The sequence shown here is derived from an EMBL/GenBank/DDBJ whole genome shotgun (WGS) entry which is preliminary data.</text>
</comment>
<dbReference type="InterPro" id="IPR029787">
    <property type="entry name" value="Nucleotide_cyclase"/>
</dbReference>
<evidence type="ECO:0000256" key="3">
    <source>
        <dbReference type="ARBA" id="ARBA00012202"/>
    </source>
</evidence>
<dbReference type="PROSITE" id="PS50125">
    <property type="entry name" value="GUANYLATE_CYCLASE_2"/>
    <property type="match status" value="1"/>
</dbReference>
<evidence type="ECO:0000256" key="12">
    <source>
        <dbReference type="ARBA" id="ARBA00023239"/>
    </source>
</evidence>
<accession>A0A2B4STI1</accession>
<evidence type="ECO:0000256" key="5">
    <source>
        <dbReference type="ARBA" id="ARBA00022729"/>
    </source>
</evidence>
<dbReference type="GO" id="GO:0001653">
    <property type="term" value="F:peptide receptor activity"/>
    <property type="evidence" value="ECO:0007669"/>
    <property type="project" value="TreeGrafter"/>
</dbReference>
<dbReference type="SUPFAM" id="SSF55073">
    <property type="entry name" value="Nucleotide cyclase"/>
    <property type="match status" value="1"/>
</dbReference>
<organism evidence="20 21">
    <name type="scientific">Stylophora pistillata</name>
    <name type="common">Smooth cauliflower coral</name>
    <dbReference type="NCBI Taxonomy" id="50429"/>
    <lineage>
        <taxon>Eukaryota</taxon>
        <taxon>Metazoa</taxon>
        <taxon>Cnidaria</taxon>
        <taxon>Anthozoa</taxon>
        <taxon>Hexacorallia</taxon>
        <taxon>Scleractinia</taxon>
        <taxon>Astrocoeniina</taxon>
        <taxon>Pocilloporidae</taxon>
        <taxon>Stylophora</taxon>
    </lineage>
</organism>
<dbReference type="InterPro" id="IPR011009">
    <property type="entry name" value="Kinase-like_dom_sf"/>
</dbReference>
<dbReference type="Gene3D" id="3.40.50.2300">
    <property type="match status" value="5"/>
</dbReference>
<comment type="similarity">
    <text evidence="14">Belongs to the adenylyl cyclase class-4/guanylyl cyclase family.</text>
</comment>
<comment type="subcellular location">
    <subcellularLocation>
        <location evidence="2">Membrane</location>
        <topology evidence="2">Single-pass type I membrane protein</topology>
    </subcellularLocation>
</comment>
<dbReference type="GO" id="GO:0005524">
    <property type="term" value="F:ATP binding"/>
    <property type="evidence" value="ECO:0007669"/>
    <property type="project" value="InterPro"/>
</dbReference>
<dbReference type="GO" id="GO:0005886">
    <property type="term" value="C:plasma membrane"/>
    <property type="evidence" value="ECO:0007669"/>
    <property type="project" value="TreeGrafter"/>
</dbReference>
<dbReference type="Pfam" id="PF07714">
    <property type="entry name" value="PK_Tyr_Ser-Thr"/>
    <property type="match status" value="1"/>
</dbReference>
<evidence type="ECO:0000256" key="13">
    <source>
        <dbReference type="ARBA" id="ARBA00023293"/>
    </source>
</evidence>
<evidence type="ECO:0000256" key="9">
    <source>
        <dbReference type="ARBA" id="ARBA00023136"/>
    </source>
</evidence>
<dbReference type="InterPro" id="IPR028082">
    <property type="entry name" value="Peripla_BP_I"/>
</dbReference>
<keyword evidence="7" id="KW-1133">Transmembrane helix</keyword>
<evidence type="ECO:0000256" key="6">
    <source>
        <dbReference type="ARBA" id="ARBA00022741"/>
    </source>
</evidence>
<evidence type="ECO:0000259" key="18">
    <source>
        <dbReference type="PROSITE" id="PS50011"/>
    </source>
</evidence>
<dbReference type="Gene3D" id="3.30.70.1230">
    <property type="entry name" value="Nucleotide cyclase"/>
    <property type="match status" value="1"/>
</dbReference>
<dbReference type="SUPFAM" id="SSF53822">
    <property type="entry name" value="Periplasmic binding protein-like I"/>
    <property type="match status" value="2"/>
</dbReference>
<dbReference type="Pfam" id="PF00211">
    <property type="entry name" value="Guanylate_cyc"/>
    <property type="match status" value="1"/>
</dbReference>
<dbReference type="GO" id="GO:0005525">
    <property type="term" value="F:GTP binding"/>
    <property type="evidence" value="ECO:0007669"/>
    <property type="project" value="UniProtKB-KW"/>
</dbReference>
<evidence type="ECO:0000256" key="15">
    <source>
        <dbReference type="RuleBase" id="RU003431"/>
    </source>
</evidence>